<comment type="caution">
    <text evidence="3">The sequence shown here is derived from an EMBL/GenBank/DDBJ whole genome shotgun (WGS) entry which is preliminary data.</text>
</comment>
<dbReference type="PANTHER" id="PTHR47926:SF533">
    <property type="entry name" value="DYW DOMAIN-CONTAINING PROTEIN"/>
    <property type="match status" value="1"/>
</dbReference>
<evidence type="ECO:0008006" key="5">
    <source>
        <dbReference type="Google" id="ProtNLM"/>
    </source>
</evidence>
<dbReference type="InterPro" id="IPR002885">
    <property type="entry name" value="PPR_rpt"/>
</dbReference>
<evidence type="ECO:0000313" key="4">
    <source>
        <dbReference type="Proteomes" id="UP001415857"/>
    </source>
</evidence>
<organism evidence="3 4">
    <name type="scientific">Liquidambar formosana</name>
    <name type="common">Formosan gum</name>
    <dbReference type="NCBI Taxonomy" id="63359"/>
    <lineage>
        <taxon>Eukaryota</taxon>
        <taxon>Viridiplantae</taxon>
        <taxon>Streptophyta</taxon>
        <taxon>Embryophyta</taxon>
        <taxon>Tracheophyta</taxon>
        <taxon>Spermatophyta</taxon>
        <taxon>Magnoliopsida</taxon>
        <taxon>eudicotyledons</taxon>
        <taxon>Gunneridae</taxon>
        <taxon>Pentapetalae</taxon>
        <taxon>Saxifragales</taxon>
        <taxon>Altingiaceae</taxon>
        <taxon>Liquidambar</taxon>
    </lineage>
</organism>
<evidence type="ECO:0000256" key="2">
    <source>
        <dbReference type="PROSITE-ProRule" id="PRU00708"/>
    </source>
</evidence>
<dbReference type="FunFam" id="1.25.40.10:FF:000344">
    <property type="entry name" value="Pentatricopeptide repeat-containing protein"/>
    <property type="match status" value="1"/>
</dbReference>
<feature type="repeat" description="PPR" evidence="2">
    <location>
        <begin position="44"/>
        <end position="78"/>
    </location>
</feature>
<keyword evidence="4" id="KW-1185">Reference proteome</keyword>
<evidence type="ECO:0000256" key="1">
    <source>
        <dbReference type="ARBA" id="ARBA00022737"/>
    </source>
</evidence>
<sequence length="131" mass="14527">MQRLEWRPDHYTFPFILKACGELPSFRRGASVYAVVCADGFESNVFVCNVVVAMYGRCGALDDARQMFEELSERRIGDVVSWNSIVAAYVQSGDSRMALEMSKRMTNDVRLHPDVVSLINVLPACASVGAS</sequence>
<evidence type="ECO:0000313" key="3">
    <source>
        <dbReference type="EMBL" id="KAK9277940.1"/>
    </source>
</evidence>
<dbReference type="PROSITE" id="PS51375">
    <property type="entry name" value="PPR"/>
    <property type="match status" value="1"/>
</dbReference>
<dbReference type="PANTHER" id="PTHR47926">
    <property type="entry name" value="PENTATRICOPEPTIDE REPEAT-CONTAINING PROTEIN"/>
    <property type="match status" value="1"/>
</dbReference>
<dbReference type="Proteomes" id="UP001415857">
    <property type="component" value="Unassembled WGS sequence"/>
</dbReference>
<dbReference type="NCBIfam" id="TIGR00756">
    <property type="entry name" value="PPR"/>
    <property type="match status" value="2"/>
</dbReference>
<dbReference type="GO" id="GO:0009451">
    <property type="term" value="P:RNA modification"/>
    <property type="evidence" value="ECO:0007669"/>
    <property type="project" value="InterPro"/>
</dbReference>
<gene>
    <name evidence="3" type="ORF">L1049_027497</name>
</gene>
<proteinExistence type="predicted"/>
<protein>
    <recommendedName>
        <fullName evidence="5">Pentatricopeptide repeat-containing protein</fullName>
    </recommendedName>
</protein>
<dbReference type="InterPro" id="IPR011990">
    <property type="entry name" value="TPR-like_helical_dom_sf"/>
</dbReference>
<dbReference type="EMBL" id="JBBPBK010000009">
    <property type="protein sequence ID" value="KAK9277940.1"/>
    <property type="molecule type" value="Genomic_DNA"/>
</dbReference>
<accession>A0AAP0RJ71</accession>
<name>A0AAP0RJ71_LIQFO</name>
<dbReference type="GO" id="GO:0003723">
    <property type="term" value="F:RNA binding"/>
    <property type="evidence" value="ECO:0007669"/>
    <property type="project" value="InterPro"/>
</dbReference>
<reference evidence="3 4" key="1">
    <citation type="journal article" date="2024" name="Plant J.">
        <title>Genome sequences and population genomics reveal climatic adaptation and genomic divergence between two closely related sweetgum species.</title>
        <authorList>
            <person name="Xu W.Q."/>
            <person name="Ren C.Q."/>
            <person name="Zhang X.Y."/>
            <person name="Comes H.P."/>
            <person name="Liu X.H."/>
            <person name="Li Y.G."/>
            <person name="Kettle C.J."/>
            <person name="Jalonen R."/>
            <person name="Gaisberger H."/>
            <person name="Ma Y.Z."/>
            <person name="Qiu Y.X."/>
        </authorList>
    </citation>
    <scope>NUCLEOTIDE SEQUENCE [LARGE SCALE GENOMIC DNA]</scope>
    <source>
        <strain evidence="3">Hangzhou</strain>
    </source>
</reference>
<dbReference type="AlphaFoldDB" id="A0AAP0RJ71"/>
<dbReference type="Pfam" id="PF01535">
    <property type="entry name" value="PPR"/>
    <property type="match status" value="2"/>
</dbReference>
<dbReference type="InterPro" id="IPR046960">
    <property type="entry name" value="PPR_At4g14850-like_plant"/>
</dbReference>
<dbReference type="Gene3D" id="1.25.40.10">
    <property type="entry name" value="Tetratricopeptide repeat domain"/>
    <property type="match status" value="1"/>
</dbReference>
<keyword evidence="1" id="KW-0677">Repeat</keyword>